<reference evidence="2 3" key="1">
    <citation type="submission" date="2020-01" db="EMBL/GenBank/DDBJ databases">
        <title>Kibdelosporangium persica a novel Actinomycetes from a hot desert in Iran.</title>
        <authorList>
            <person name="Safaei N."/>
            <person name="Zaburannyi N."/>
            <person name="Mueller R."/>
            <person name="Wink J."/>
        </authorList>
    </citation>
    <scope>NUCLEOTIDE SEQUENCE [LARGE SCALE GENOMIC DNA]</scope>
    <source>
        <strain evidence="2 3">4NS15</strain>
    </source>
</reference>
<gene>
    <name evidence="2" type="ORF">GC106_68230</name>
</gene>
<evidence type="ECO:0000313" key="3">
    <source>
        <dbReference type="Proteomes" id="UP000763557"/>
    </source>
</evidence>
<keyword evidence="3" id="KW-1185">Reference proteome</keyword>
<sequence>MRRALSLIFGMAMAVLAVPVSPAAAATSVSFTPRTILAPGVPEQGFDQNVVPVGTVSLNMTAGQTAYIVSVMRFNSATGRSLADNEVVCKWAGGSKNMVIGQNVLQRGTGYPDLEDIQLTTRYLVQPDVTGTVTCTAQVRSASLGYDDEYFTLASGSLSFADQSVDNTTAGTPIQSSVPRTVYFDPANPTLRVPATGMFDLAPGFRGLSVFGDTNYEVLKPCSDPGCTTGASTARFTLFVNQWKADGTVCQSASTPAVTKTMLYSVHHVYVPLNKLFEIRTDAGCIPRFNAYVKVDHVSGYSGGVHGIARNLPDARGASTTHNSDMSHIFAVPYK</sequence>
<dbReference type="Proteomes" id="UP000763557">
    <property type="component" value="Unassembled WGS sequence"/>
</dbReference>
<proteinExistence type="predicted"/>
<name>A0ABX2FDX1_9PSEU</name>
<keyword evidence="1" id="KW-0732">Signal</keyword>
<evidence type="ECO:0008006" key="4">
    <source>
        <dbReference type="Google" id="ProtNLM"/>
    </source>
</evidence>
<dbReference type="EMBL" id="JAAATY010000029">
    <property type="protein sequence ID" value="NRN69566.1"/>
    <property type="molecule type" value="Genomic_DNA"/>
</dbReference>
<feature type="signal peptide" evidence="1">
    <location>
        <begin position="1"/>
        <end position="25"/>
    </location>
</feature>
<comment type="caution">
    <text evidence="2">The sequence shown here is derived from an EMBL/GenBank/DDBJ whole genome shotgun (WGS) entry which is preliminary data.</text>
</comment>
<accession>A0ABX2FDX1</accession>
<evidence type="ECO:0000313" key="2">
    <source>
        <dbReference type="EMBL" id="NRN69566.1"/>
    </source>
</evidence>
<protein>
    <recommendedName>
        <fullName evidence="4">Ig-like domain-containing protein</fullName>
    </recommendedName>
</protein>
<feature type="chain" id="PRO_5047190403" description="Ig-like domain-containing protein" evidence="1">
    <location>
        <begin position="26"/>
        <end position="335"/>
    </location>
</feature>
<dbReference type="RefSeq" id="WP_173139918.1">
    <property type="nucleotide sequence ID" value="NZ_JAAATY010000029.1"/>
</dbReference>
<organism evidence="2 3">
    <name type="scientific">Kibdelosporangium persicum</name>
    <dbReference type="NCBI Taxonomy" id="2698649"/>
    <lineage>
        <taxon>Bacteria</taxon>
        <taxon>Bacillati</taxon>
        <taxon>Actinomycetota</taxon>
        <taxon>Actinomycetes</taxon>
        <taxon>Pseudonocardiales</taxon>
        <taxon>Pseudonocardiaceae</taxon>
        <taxon>Kibdelosporangium</taxon>
    </lineage>
</organism>
<evidence type="ECO:0000256" key="1">
    <source>
        <dbReference type="SAM" id="SignalP"/>
    </source>
</evidence>